<dbReference type="Pfam" id="PF00578">
    <property type="entry name" value="AhpC-TSA"/>
    <property type="match status" value="1"/>
</dbReference>
<dbReference type="InterPro" id="IPR047262">
    <property type="entry name" value="PRX-like1"/>
</dbReference>
<accession>A0AA49GS78</accession>
<reference evidence="3" key="2">
    <citation type="journal article" date="2024" name="Antonie Van Leeuwenhoek">
        <title>Roseihalotalea indica gen. nov., sp. nov., a halophilic Bacteroidetes from mesopelagic Southwest Indian Ocean with higher carbohydrate metabolic potential.</title>
        <authorList>
            <person name="Chen B."/>
            <person name="Zhang M."/>
            <person name="Lin D."/>
            <person name="Ye J."/>
            <person name="Tang K."/>
        </authorList>
    </citation>
    <scope>NUCLEOTIDE SEQUENCE</scope>
    <source>
        <strain evidence="3">TK19036</strain>
    </source>
</reference>
<dbReference type="GO" id="GO:0016209">
    <property type="term" value="F:antioxidant activity"/>
    <property type="evidence" value="ECO:0007669"/>
    <property type="project" value="InterPro"/>
</dbReference>
<reference evidence="3" key="1">
    <citation type="journal article" date="2023" name="Comput. Struct. Biotechnol. J.">
        <title>Discovery of a novel marine Bacteroidetes with a rich repertoire of carbohydrate-active enzymes.</title>
        <authorList>
            <person name="Chen B."/>
            <person name="Liu G."/>
            <person name="Chen Q."/>
            <person name="Wang H."/>
            <person name="Liu L."/>
            <person name="Tang K."/>
        </authorList>
    </citation>
    <scope>NUCLEOTIDE SEQUENCE</scope>
    <source>
        <strain evidence="3">TK19036</strain>
    </source>
</reference>
<keyword evidence="1" id="KW-0732">Signal</keyword>
<dbReference type="SUPFAM" id="SSF52833">
    <property type="entry name" value="Thioredoxin-like"/>
    <property type="match status" value="1"/>
</dbReference>
<proteinExistence type="predicted"/>
<name>A0AA49GS78_9BACT</name>
<sequence>MLKITSAIGFILLSMFSPILSQSSDQIQNFTLPNAVDGKVFSLSEYRDAKAVVIIFTSLYCPYAKLYEGRIMGLIDQYKNKSVRFILINPNNPEKSKVEAIPNMAAEAKRSQLDIPFLSDSAQEVASLLGASKTPEAFILQPHNGVFTVAYHGAIDDNPQVEDDVKHHYLQDALKSVTSNHPIATASSSVTGCMIKR</sequence>
<evidence type="ECO:0000313" key="3">
    <source>
        <dbReference type="EMBL" id="WKN39051.1"/>
    </source>
</evidence>
<feature type="signal peptide" evidence="1">
    <location>
        <begin position="1"/>
        <end position="21"/>
    </location>
</feature>
<protein>
    <submittedName>
        <fullName evidence="3">Thioredoxin family protein</fullName>
    </submittedName>
</protein>
<dbReference type="CDD" id="cd02969">
    <property type="entry name" value="PRX_like1"/>
    <property type="match status" value="1"/>
</dbReference>
<gene>
    <name evidence="3" type="ORF">K4G66_10090</name>
</gene>
<dbReference type="GO" id="GO:0016491">
    <property type="term" value="F:oxidoreductase activity"/>
    <property type="evidence" value="ECO:0007669"/>
    <property type="project" value="InterPro"/>
</dbReference>
<feature type="domain" description="Thioredoxin" evidence="2">
    <location>
        <begin position="21"/>
        <end position="170"/>
    </location>
</feature>
<evidence type="ECO:0000259" key="2">
    <source>
        <dbReference type="PROSITE" id="PS51352"/>
    </source>
</evidence>
<dbReference type="PANTHER" id="PTHR43640">
    <property type="entry name" value="OS07G0260300 PROTEIN"/>
    <property type="match status" value="1"/>
</dbReference>
<dbReference type="Gene3D" id="3.40.30.10">
    <property type="entry name" value="Glutaredoxin"/>
    <property type="match status" value="1"/>
</dbReference>
<dbReference type="InterPro" id="IPR000866">
    <property type="entry name" value="AhpC/TSA"/>
</dbReference>
<dbReference type="PANTHER" id="PTHR43640:SF1">
    <property type="entry name" value="THIOREDOXIN-DEPENDENT PEROXIREDOXIN"/>
    <property type="match status" value="1"/>
</dbReference>
<organism evidence="3">
    <name type="scientific">Roseihalotalea indica</name>
    <dbReference type="NCBI Taxonomy" id="2867963"/>
    <lineage>
        <taxon>Bacteria</taxon>
        <taxon>Pseudomonadati</taxon>
        <taxon>Bacteroidota</taxon>
        <taxon>Cytophagia</taxon>
        <taxon>Cytophagales</taxon>
        <taxon>Catalimonadaceae</taxon>
        <taxon>Roseihalotalea</taxon>
    </lineage>
</organism>
<dbReference type="EMBL" id="CP120682">
    <property type="protein sequence ID" value="WKN39051.1"/>
    <property type="molecule type" value="Genomic_DNA"/>
</dbReference>
<dbReference type="PROSITE" id="PS51352">
    <property type="entry name" value="THIOREDOXIN_2"/>
    <property type="match status" value="1"/>
</dbReference>
<dbReference type="InterPro" id="IPR013766">
    <property type="entry name" value="Thioredoxin_domain"/>
</dbReference>
<dbReference type="InterPro" id="IPR036249">
    <property type="entry name" value="Thioredoxin-like_sf"/>
</dbReference>
<dbReference type="AlphaFoldDB" id="A0AA49GS78"/>
<feature type="chain" id="PRO_5041237434" evidence="1">
    <location>
        <begin position="22"/>
        <end position="197"/>
    </location>
</feature>
<evidence type="ECO:0000256" key="1">
    <source>
        <dbReference type="SAM" id="SignalP"/>
    </source>
</evidence>